<dbReference type="EMBL" id="SSMQ01000050">
    <property type="protein sequence ID" value="TKD00064.1"/>
    <property type="molecule type" value="Genomic_DNA"/>
</dbReference>
<name>A0A4U1IZN6_9BACT</name>
<evidence type="ECO:0000313" key="10">
    <source>
        <dbReference type="EMBL" id="TKD00064.1"/>
    </source>
</evidence>
<dbReference type="Proteomes" id="UP000309215">
    <property type="component" value="Unassembled WGS sequence"/>
</dbReference>
<keyword evidence="7 8" id="KW-0472">Membrane</keyword>
<evidence type="ECO:0000256" key="1">
    <source>
        <dbReference type="ARBA" id="ARBA00004651"/>
    </source>
</evidence>
<evidence type="ECO:0000313" key="11">
    <source>
        <dbReference type="Proteomes" id="UP000309215"/>
    </source>
</evidence>
<reference evidence="10 11" key="1">
    <citation type="submission" date="2019-04" db="EMBL/GenBank/DDBJ databases">
        <authorList>
            <person name="Li Y."/>
            <person name="Wang J."/>
        </authorList>
    </citation>
    <scope>NUCLEOTIDE SEQUENCE [LARGE SCALE GENOMIC DNA]</scope>
    <source>
        <strain evidence="10 11">DSM 14668</strain>
    </source>
</reference>
<accession>A0A4U1IZN6</accession>
<keyword evidence="6 8" id="KW-1133">Transmembrane helix</keyword>
<keyword evidence="11" id="KW-1185">Reference proteome</keyword>
<feature type="transmembrane region" description="Helical" evidence="8">
    <location>
        <begin position="245"/>
        <end position="263"/>
    </location>
</feature>
<evidence type="ECO:0000256" key="5">
    <source>
        <dbReference type="ARBA" id="ARBA00022692"/>
    </source>
</evidence>
<dbReference type="OrthoDB" id="5488213at2"/>
<feature type="transmembrane region" description="Helical" evidence="8">
    <location>
        <begin position="330"/>
        <end position="350"/>
    </location>
</feature>
<protein>
    <submittedName>
        <fullName evidence="10">Phospholipid carrier-dependent glycosyltransferase</fullName>
    </submittedName>
</protein>
<evidence type="ECO:0000256" key="4">
    <source>
        <dbReference type="ARBA" id="ARBA00022679"/>
    </source>
</evidence>
<keyword evidence="5 8" id="KW-0812">Transmembrane</keyword>
<feature type="transmembrane region" description="Helical" evidence="8">
    <location>
        <begin position="302"/>
        <end position="323"/>
    </location>
</feature>
<dbReference type="PANTHER" id="PTHR33908">
    <property type="entry name" value="MANNOSYLTRANSFERASE YKCB-RELATED"/>
    <property type="match status" value="1"/>
</dbReference>
<dbReference type="Pfam" id="PF13231">
    <property type="entry name" value="PMT_2"/>
    <property type="match status" value="1"/>
</dbReference>
<comment type="caution">
    <text evidence="10">The sequence shown here is derived from an EMBL/GenBank/DDBJ whole genome shotgun (WGS) entry which is preliminary data.</text>
</comment>
<dbReference type="InterPro" id="IPR038731">
    <property type="entry name" value="RgtA/B/C-like"/>
</dbReference>
<keyword evidence="4 10" id="KW-0808">Transferase</keyword>
<keyword evidence="2" id="KW-1003">Cell membrane</keyword>
<keyword evidence="3" id="KW-0328">Glycosyltransferase</keyword>
<gene>
    <name evidence="10" type="ORF">E8A74_35515</name>
</gene>
<feature type="domain" description="Glycosyltransferase RgtA/B/C/D-like" evidence="9">
    <location>
        <begin position="93"/>
        <end position="206"/>
    </location>
</feature>
<dbReference type="AlphaFoldDB" id="A0A4U1IZN6"/>
<dbReference type="PANTHER" id="PTHR33908:SF11">
    <property type="entry name" value="MEMBRANE PROTEIN"/>
    <property type="match status" value="1"/>
</dbReference>
<evidence type="ECO:0000259" key="9">
    <source>
        <dbReference type="Pfam" id="PF13231"/>
    </source>
</evidence>
<feature type="transmembrane region" description="Helical" evidence="8">
    <location>
        <begin position="142"/>
        <end position="162"/>
    </location>
</feature>
<feature type="transmembrane region" description="Helical" evidence="8">
    <location>
        <begin position="362"/>
        <end position="384"/>
    </location>
</feature>
<feature type="transmembrane region" description="Helical" evidence="8">
    <location>
        <begin position="26"/>
        <end position="44"/>
    </location>
</feature>
<feature type="transmembrane region" description="Helical" evidence="8">
    <location>
        <begin position="396"/>
        <end position="416"/>
    </location>
</feature>
<dbReference type="GO" id="GO:0005886">
    <property type="term" value="C:plasma membrane"/>
    <property type="evidence" value="ECO:0007669"/>
    <property type="project" value="UniProtKB-SubCell"/>
</dbReference>
<feature type="transmembrane region" description="Helical" evidence="8">
    <location>
        <begin position="118"/>
        <end position="135"/>
    </location>
</feature>
<evidence type="ECO:0000256" key="6">
    <source>
        <dbReference type="ARBA" id="ARBA00022989"/>
    </source>
</evidence>
<dbReference type="InterPro" id="IPR050297">
    <property type="entry name" value="LipidA_mod_glycosyltrf_83"/>
</dbReference>
<evidence type="ECO:0000256" key="8">
    <source>
        <dbReference type="SAM" id="Phobius"/>
    </source>
</evidence>
<comment type="subcellular location">
    <subcellularLocation>
        <location evidence="1">Cell membrane</location>
        <topology evidence="1">Multi-pass membrane protein</topology>
    </subcellularLocation>
</comment>
<dbReference type="RefSeq" id="WP_136933531.1">
    <property type="nucleotide sequence ID" value="NZ_SSMQ01000050.1"/>
</dbReference>
<evidence type="ECO:0000256" key="3">
    <source>
        <dbReference type="ARBA" id="ARBA00022676"/>
    </source>
</evidence>
<dbReference type="GO" id="GO:0009103">
    <property type="term" value="P:lipopolysaccharide biosynthetic process"/>
    <property type="evidence" value="ECO:0007669"/>
    <property type="project" value="UniProtKB-ARBA"/>
</dbReference>
<feature type="transmembrane region" description="Helical" evidence="8">
    <location>
        <begin position="192"/>
        <end position="211"/>
    </location>
</feature>
<evidence type="ECO:0000256" key="7">
    <source>
        <dbReference type="ARBA" id="ARBA00023136"/>
    </source>
</evidence>
<evidence type="ECO:0000256" key="2">
    <source>
        <dbReference type="ARBA" id="ARBA00022475"/>
    </source>
</evidence>
<feature type="transmembrane region" description="Helical" evidence="8">
    <location>
        <begin position="168"/>
        <end position="185"/>
    </location>
</feature>
<organism evidence="10 11">
    <name type="scientific">Polyangium fumosum</name>
    <dbReference type="NCBI Taxonomy" id="889272"/>
    <lineage>
        <taxon>Bacteria</taxon>
        <taxon>Pseudomonadati</taxon>
        <taxon>Myxococcota</taxon>
        <taxon>Polyangia</taxon>
        <taxon>Polyangiales</taxon>
        <taxon>Polyangiaceae</taxon>
        <taxon>Polyangium</taxon>
    </lineage>
</organism>
<dbReference type="GO" id="GO:0016763">
    <property type="term" value="F:pentosyltransferase activity"/>
    <property type="evidence" value="ECO:0007669"/>
    <property type="project" value="TreeGrafter"/>
</dbReference>
<sequence>MIPRLSLRLPQGSDGLPVASAREARIARALVALATAWFFLVAAWEMFGPVLAGHWASTASMGIIAENMLRWGIPGPVWEYTASRPGPDLYYCHHPWGIFWVTAFFMKIVGRHDVVCRLAAILLSAATPPLLYAIGRSIWRPAAGAAAAVGFVVLPITLAFASFNALEVPLVFWSLLALYGWVRLVQTWRRRFLFVSAIGLFMALHTDWPAFVLAGQWLGFGLFRGYLGGRRFFGPLHERRYAEVWITWAVLSVLTGVLYLAIFQRAGKLGDLLAIYGSRSSGNVTPLSAVLASRRYWIELSFTPIAILLGKIAAVVCVLRLLVTRAEVELAPLLVLGMAAFQYVVFKQGADIHVFWPQPFGAYFALGMGALVATLAPLVERLVARVRRARPRPLGGAIEGGLVALGILLVPLVFVLRDGAPAALYARQTGGRFNEKGLVIDSDGDKTVFLRWLGGRIPTDATVELHEGMHATWAQVWSLGGRVVKTNQPVPTGPLPGRGSVYVMDSRFAPDAQLAAVAKRFHVTAVGPFWVVFPREPYAPIDAYVFEAREPGALAWMFVSATEPVRTIVPDVFATWEARVHWDQEATPPEAPAQTLEQKRIAHNVAVMQGDAARAEALFAEITRALRPIGATYEEGPEIVGSLFQTGVRPRLDLFVRASGPLAAGTMLSVRSRVTSRATLSTTMPDPTTRDVGLPLGVPVERMRKGFLYVDPVTIVKRPGVEVFHAAFVGRGKSMKLARTPGVNAIEVLRLD</sequence>
<feature type="transmembrane region" description="Helical" evidence="8">
    <location>
        <begin position="217"/>
        <end position="233"/>
    </location>
</feature>
<proteinExistence type="predicted"/>